<dbReference type="AlphaFoldDB" id="A0AAV6NF36"/>
<evidence type="ECO:0000313" key="2">
    <source>
        <dbReference type="EMBL" id="KAG6596654.1"/>
    </source>
</evidence>
<evidence type="ECO:0008006" key="4">
    <source>
        <dbReference type="Google" id="ProtNLM"/>
    </source>
</evidence>
<reference evidence="2 3" key="1">
    <citation type="journal article" date="2021" name="Hortic Res">
        <title>The domestication of Cucurbita argyrosperma as revealed by the genome of its wild relative.</title>
        <authorList>
            <person name="Barrera-Redondo J."/>
            <person name="Sanchez-de la Vega G."/>
            <person name="Aguirre-Liguori J.A."/>
            <person name="Castellanos-Morales G."/>
            <person name="Gutierrez-Guerrero Y.T."/>
            <person name="Aguirre-Dugua X."/>
            <person name="Aguirre-Planter E."/>
            <person name="Tenaillon M.I."/>
            <person name="Lira-Saade R."/>
            <person name="Eguiarte L.E."/>
        </authorList>
    </citation>
    <scope>NUCLEOTIDE SEQUENCE [LARGE SCALE GENOMIC DNA]</scope>
    <source>
        <strain evidence="2">JBR-2021</strain>
    </source>
</reference>
<feature type="non-terminal residue" evidence="2">
    <location>
        <position position="1"/>
    </location>
</feature>
<name>A0AAV6NF36_9ROSI</name>
<organism evidence="2 3">
    <name type="scientific">Cucurbita argyrosperma subsp. sororia</name>
    <dbReference type="NCBI Taxonomy" id="37648"/>
    <lineage>
        <taxon>Eukaryota</taxon>
        <taxon>Viridiplantae</taxon>
        <taxon>Streptophyta</taxon>
        <taxon>Embryophyta</taxon>
        <taxon>Tracheophyta</taxon>
        <taxon>Spermatophyta</taxon>
        <taxon>Magnoliopsida</taxon>
        <taxon>eudicotyledons</taxon>
        <taxon>Gunneridae</taxon>
        <taxon>Pentapetalae</taxon>
        <taxon>rosids</taxon>
        <taxon>fabids</taxon>
        <taxon>Cucurbitales</taxon>
        <taxon>Cucurbitaceae</taxon>
        <taxon>Cucurbiteae</taxon>
        <taxon>Cucurbita</taxon>
    </lineage>
</organism>
<sequence length="76" mass="8357">MESRGNLVKAWWGCSHALCPFSTAVVVVVVVVAVALSAGATPSFVPKIYSFDLLLLSRSQYFGYGFCLPYFIDMKM</sequence>
<dbReference type="EMBL" id="JAGKQH010000006">
    <property type="protein sequence ID" value="KAG6596654.1"/>
    <property type="molecule type" value="Genomic_DNA"/>
</dbReference>
<feature type="transmembrane region" description="Helical" evidence="1">
    <location>
        <begin position="12"/>
        <end position="36"/>
    </location>
</feature>
<keyword evidence="1" id="KW-1133">Transmembrane helix</keyword>
<keyword evidence="1" id="KW-0812">Transmembrane</keyword>
<evidence type="ECO:0000313" key="3">
    <source>
        <dbReference type="Proteomes" id="UP000685013"/>
    </source>
</evidence>
<accession>A0AAV6NF36</accession>
<feature type="transmembrane region" description="Helical" evidence="1">
    <location>
        <begin position="48"/>
        <end position="72"/>
    </location>
</feature>
<keyword evidence="1" id="KW-0472">Membrane</keyword>
<dbReference type="Proteomes" id="UP000685013">
    <property type="component" value="Chromosome 6"/>
</dbReference>
<evidence type="ECO:0000256" key="1">
    <source>
        <dbReference type="SAM" id="Phobius"/>
    </source>
</evidence>
<gene>
    <name evidence="2" type="ORF">SDJN03_09834</name>
</gene>
<keyword evidence="3" id="KW-1185">Reference proteome</keyword>
<protein>
    <recommendedName>
        <fullName evidence="4">CASP-like protein</fullName>
    </recommendedName>
</protein>
<proteinExistence type="predicted"/>
<comment type="caution">
    <text evidence="2">The sequence shown here is derived from an EMBL/GenBank/DDBJ whole genome shotgun (WGS) entry which is preliminary data.</text>
</comment>